<evidence type="ECO:0000313" key="2">
    <source>
        <dbReference type="EMBL" id="KEH25860.1"/>
    </source>
</evidence>
<accession>A0A072UJA1</accession>
<dbReference type="HOGENOM" id="CLU_2310259_0_0_1"/>
<gene>
    <name evidence="2" type="ordered locus">MTR_6g035365</name>
</gene>
<feature type="transmembrane region" description="Helical" evidence="1">
    <location>
        <begin position="6"/>
        <end position="23"/>
    </location>
</feature>
<evidence type="ECO:0000256" key="1">
    <source>
        <dbReference type="SAM" id="Phobius"/>
    </source>
</evidence>
<dbReference type="EMBL" id="CM001222">
    <property type="protein sequence ID" value="KEH25860.1"/>
    <property type="molecule type" value="Genomic_DNA"/>
</dbReference>
<evidence type="ECO:0000313" key="4">
    <source>
        <dbReference type="Proteomes" id="UP000002051"/>
    </source>
</evidence>
<protein>
    <recommendedName>
        <fullName evidence="5">Transmembrane protein</fullName>
    </recommendedName>
</protein>
<evidence type="ECO:0008006" key="5">
    <source>
        <dbReference type="Google" id="ProtNLM"/>
    </source>
</evidence>
<reference evidence="2 4" key="1">
    <citation type="journal article" date="2011" name="Nature">
        <title>The Medicago genome provides insight into the evolution of rhizobial symbioses.</title>
        <authorList>
            <person name="Young N.D."/>
            <person name="Debelle F."/>
            <person name="Oldroyd G.E."/>
            <person name="Geurts R."/>
            <person name="Cannon S.B."/>
            <person name="Udvardi M.K."/>
            <person name="Benedito V.A."/>
            <person name="Mayer K.F."/>
            <person name="Gouzy J."/>
            <person name="Schoof H."/>
            <person name="Van de Peer Y."/>
            <person name="Proost S."/>
            <person name="Cook D.R."/>
            <person name="Meyers B.C."/>
            <person name="Spannagl M."/>
            <person name="Cheung F."/>
            <person name="De Mita S."/>
            <person name="Krishnakumar V."/>
            <person name="Gundlach H."/>
            <person name="Zhou S."/>
            <person name="Mudge J."/>
            <person name="Bharti A.K."/>
            <person name="Murray J.D."/>
            <person name="Naoumkina M.A."/>
            <person name="Rosen B."/>
            <person name="Silverstein K.A."/>
            <person name="Tang H."/>
            <person name="Rombauts S."/>
            <person name="Zhao P.X."/>
            <person name="Zhou P."/>
            <person name="Barbe V."/>
            <person name="Bardou P."/>
            <person name="Bechner M."/>
            <person name="Bellec A."/>
            <person name="Berger A."/>
            <person name="Berges H."/>
            <person name="Bidwell S."/>
            <person name="Bisseling T."/>
            <person name="Choisne N."/>
            <person name="Couloux A."/>
            <person name="Denny R."/>
            <person name="Deshpande S."/>
            <person name="Dai X."/>
            <person name="Doyle J.J."/>
            <person name="Dudez A.M."/>
            <person name="Farmer A.D."/>
            <person name="Fouteau S."/>
            <person name="Franken C."/>
            <person name="Gibelin C."/>
            <person name="Gish J."/>
            <person name="Goldstein S."/>
            <person name="Gonzalez A.J."/>
            <person name="Green P.J."/>
            <person name="Hallab A."/>
            <person name="Hartog M."/>
            <person name="Hua A."/>
            <person name="Humphray S.J."/>
            <person name="Jeong D.H."/>
            <person name="Jing Y."/>
            <person name="Jocker A."/>
            <person name="Kenton S.M."/>
            <person name="Kim D.J."/>
            <person name="Klee K."/>
            <person name="Lai H."/>
            <person name="Lang C."/>
            <person name="Lin S."/>
            <person name="Macmil S.L."/>
            <person name="Magdelenat G."/>
            <person name="Matthews L."/>
            <person name="McCorrison J."/>
            <person name="Monaghan E.L."/>
            <person name="Mun J.H."/>
            <person name="Najar F.Z."/>
            <person name="Nicholson C."/>
            <person name="Noirot C."/>
            <person name="O'Bleness M."/>
            <person name="Paule C.R."/>
            <person name="Poulain J."/>
            <person name="Prion F."/>
            <person name="Qin B."/>
            <person name="Qu C."/>
            <person name="Retzel E.F."/>
            <person name="Riddle C."/>
            <person name="Sallet E."/>
            <person name="Samain S."/>
            <person name="Samson N."/>
            <person name="Sanders I."/>
            <person name="Saurat O."/>
            <person name="Scarpelli C."/>
            <person name="Schiex T."/>
            <person name="Segurens B."/>
            <person name="Severin A.J."/>
            <person name="Sherrier D.J."/>
            <person name="Shi R."/>
            <person name="Sims S."/>
            <person name="Singer S.R."/>
            <person name="Sinharoy S."/>
            <person name="Sterck L."/>
            <person name="Viollet A."/>
            <person name="Wang B.B."/>
            <person name="Wang K."/>
            <person name="Wang M."/>
            <person name="Wang X."/>
            <person name="Warfsmann J."/>
            <person name="Weissenbach J."/>
            <person name="White D.D."/>
            <person name="White J.D."/>
            <person name="Wiley G.B."/>
            <person name="Wincker P."/>
            <person name="Xing Y."/>
            <person name="Yang L."/>
            <person name="Yao Z."/>
            <person name="Ying F."/>
            <person name="Zhai J."/>
            <person name="Zhou L."/>
            <person name="Zuber A."/>
            <person name="Denarie J."/>
            <person name="Dixon R.A."/>
            <person name="May G.D."/>
            <person name="Schwartz D.C."/>
            <person name="Rogers J."/>
            <person name="Quetier F."/>
            <person name="Town C.D."/>
            <person name="Roe B.A."/>
        </authorList>
    </citation>
    <scope>NUCLEOTIDE SEQUENCE [LARGE SCALE GENOMIC DNA]</scope>
    <source>
        <strain evidence="2">A17</strain>
        <strain evidence="3 4">cv. Jemalong A17</strain>
    </source>
</reference>
<sequence length="100" mass="11316">MSLEQWLAIPFFIILLMIFKIKIRHGSKSHNRGYPPEPNLSRQVFAVLTGFGYEFAFSPISRHRYGTGKGDGDEAGIPEPAEEEDVVKFLIPVGYVYGNR</sequence>
<reference evidence="3" key="3">
    <citation type="submission" date="2015-04" db="UniProtKB">
        <authorList>
            <consortium name="EnsemblPlants"/>
        </authorList>
    </citation>
    <scope>IDENTIFICATION</scope>
    <source>
        <strain evidence="3">cv. Jemalong A17</strain>
    </source>
</reference>
<organism evidence="2 4">
    <name type="scientific">Medicago truncatula</name>
    <name type="common">Barrel medic</name>
    <name type="synonym">Medicago tribuloides</name>
    <dbReference type="NCBI Taxonomy" id="3880"/>
    <lineage>
        <taxon>Eukaryota</taxon>
        <taxon>Viridiplantae</taxon>
        <taxon>Streptophyta</taxon>
        <taxon>Embryophyta</taxon>
        <taxon>Tracheophyta</taxon>
        <taxon>Spermatophyta</taxon>
        <taxon>Magnoliopsida</taxon>
        <taxon>eudicotyledons</taxon>
        <taxon>Gunneridae</taxon>
        <taxon>Pentapetalae</taxon>
        <taxon>rosids</taxon>
        <taxon>fabids</taxon>
        <taxon>Fabales</taxon>
        <taxon>Fabaceae</taxon>
        <taxon>Papilionoideae</taxon>
        <taxon>50 kb inversion clade</taxon>
        <taxon>NPAAA clade</taxon>
        <taxon>Hologalegina</taxon>
        <taxon>IRL clade</taxon>
        <taxon>Trifolieae</taxon>
        <taxon>Medicago</taxon>
    </lineage>
</organism>
<dbReference type="Proteomes" id="UP000002051">
    <property type="component" value="Chromosome 6"/>
</dbReference>
<keyword evidence="1" id="KW-1133">Transmembrane helix</keyword>
<dbReference type="EnsemblPlants" id="KEH25860">
    <property type="protein sequence ID" value="KEH25860"/>
    <property type="gene ID" value="MTR_6g035365"/>
</dbReference>
<reference evidence="2 4" key="2">
    <citation type="journal article" date="2014" name="BMC Genomics">
        <title>An improved genome release (version Mt4.0) for the model legume Medicago truncatula.</title>
        <authorList>
            <person name="Tang H."/>
            <person name="Krishnakumar V."/>
            <person name="Bidwell S."/>
            <person name="Rosen B."/>
            <person name="Chan A."/>
            <person name="Zhou S."/>
            <person name="Gentzbittel L."/>
            <person name="Childs K.L."/>
            <person name="Yandell M."/>
            <person name="Gundlach H."/>
            <person name="Mayer K.F."/>
            <person name="Schwartz D.C."/>
            <person name="Town C.D."/>
        </authorList>
    </citation>
    <scope>GENOME REANNOTATION</scope>
    <source>
        <strain evidence="2">A17</strain>
        <strain evidence="3 4">cv. Jemalong A17</strain>
    </source>
</reference>
<name>A0A072UJA1_MEDTR</name>
<dbReference type="AlphaFoldDB" id="A0A072UJA1"/>
<keyword evidence="1" id="KW-0472">Membrane</keyword>
<proteinExistence type="predicted"/>
<keyword evidence="1" id="KW-0812">Transmembrane</keyword>
<keyword evidence="4" id="KW-1185">Reference proteome</keyword>
<evidence type="ECO:0000313" key="3">
    <source>
        <dbReference type="EnsemblPlants" id="KEH25860"/>
    </source>
</evidence>